<dbReference type="PANTHER" id="PTHR28613">
    <property type="entry name" value="SI:CH211-232M10.4-RELATED"/>
    <property type="match status" value="1"/>
</dbReference>
<evidence type="ECO:0000313" key="3">
    <source>
        <dbReference type="Proteomes" id="UP000585317"/>
    </source>
</evidence>
<protein>
    <submittedName>
        <fullName evidence="2">TM238 protein</fullName>
    </submittedName>
</protein>
<dbReference type="Proteomes" id="UP000585317">
    <property type="component" value="Unassembled WGS sequence"/>
</dbReference>
<dbReference type="EMBL" id="VZZX01002788">
    <property type="protein sequence ID" value="NXW70023.1"/>
    <property type="molecule type" value="Genomic_DNA"/>
</dbReference>
<dbReference type="AlphaFoldDB" id="A0A7L4E7X3"/>
<sequence length="80" mass="8789">ALRGCTMGALRLLGRCAVFALLALLCDALGLLILLLGLLAPLSSWDFFVYGGALLLAFSLVFWVFWYTFNIEAPLGELRH</sequence>
<evidence type="ECO:0000313" key="2">
    <source>
        <dbReference type="EMBL" id="NXW70023.1"/>
    </source>
</evidence>
<proteinExistence type="predicted"/>
<feature type="transmembrane region" description="Helical" evidence="1">
    <location>
        <begin position="12"/>
        <end position="41"/>
    </location>
</feature>
<organism evidence="2 3">
    <name type="scientific">Hirundo rustica</name>
    <name type="common">Barn swallow</name>
    <dbReference type="NCBI Taxonomy" id="43150"/>
    <lineage>
        <taxon>Eukaryota</taxon>
        <taxon>Metazoa</taxon>
        <taxon>Chordata</taxon>
        <taxon>Craniata</taxon>
        <taxon>Vertebrata</taxon>
        <taxon>Euteleostomi</taxon>
        <taxon>Archelosauria</taxon>
        <taxon>Archosauria</taxon>
        <taxon>Dinosauria</taxon>
        <taxon>Saurischia</taxon>
        <taxon>Theropoda</taxon>
        <taxon>Coelurosauria</taxon>
        <taxon>Aves</taxon>
        <taxon>Neognathae</taxon>
        <taxon>Neoaves</taxon>
        <taxon>Telluraves</taxon>
        <taxon>Australaves</taxon>
        <taxon>Passeriformes</taxon>
        <taxon>Sylvioidea</taxon>
        <taxon>Hirundinidae</taxon>
        <taxon>Hirundo</taxon>
    </lineage>
</organism>
<accession>A0A7L4E7X3</accession>
<keyword evidence="1" id="KW-1133">Transmembrane helix</keyword>
<dbReference type="Pfam" id="PF15125">
    <property type="entry name" value="TMEM238"/>
    <property type="match status" value="1"/>
</dbReference>
<feature type="non-terminal residue" evidence="2">
    <location>
        <position position="1"/>
    </location>
</feature>
<keyword evidence="1" id="KW-0472">Membrane</keyword>
<dbReference type="PANTHER" id="PTHR28613:SF2">
    <property type="entry name" value="TRANSMEMBRANE PROTEIN 238-LIKE"/>
    <property type="match status" value="1"/>
</dbReference>
<reference evidence="2 3" key="1">
    <citation type="submission" date="2019-09" db="EMBL/GenBank/DDBJ databases">
        <title>Bird 10,000 Genomes (B10K) Project - Family phase.</title>
        <authorList>
            <person name="Zhang G."/>
        </authorList>
    </citation>
    <scope>NUCLEOTIDE SEQUENCE [LARGE SCALE GENOMIC DNA]</scope>
    <source>
        <strain evidence="2">B10K-DU-001-67</strain>
        <tissue evidence="2">Muscle</tissue>
    </source>
</reference>
<feature type="non-terminal residue" evidence="2">
    <location>
        <position position="80"/>
    </location>
</feature>
<comment type="caution">
    <text evidence="2">The sequence shown here is derived from an EMBL/GenBank/DDBJ whole genome shotgun (WGS) entry which is preliminary data.</text>
</comment>
<gene>
    <name evidence="2" type="primary">Tmem238</name>
    <name evidence="2" type="ORF">HIRRUS_R16059</name>
</gene>
<evidence type="ECO:0000256" key="1">
    <source>
        <dbReference type="SAM" id="Phobius"/>
    </source>
</evidence>
<keyword evidence="1" id="KW-0812">Transmembrane</keyword>
<name>A0A7L4E7X3_HIRRU</name>
<feature type="transmembrane region" description="Helical" evidence="1">
    <location>
        <begin position="47"/>
        <end position="69"/>
    </location>
</feature>
<dbReference type="InterPro" id="IPR029365">
    <property type="entry name" value="TMEM238"/>
</dbReference>